<accession>A0AAD8P6E4</accession>
<protein>
    <submittedName>
        <fullName evidence="2">Uncharacterized protein</fullName>
    </submittedName>
</protein>
<comment type="caution">
    <text evidence="2">The sequence shown here is derived from an EMBL/GenBank/DDBJ whole genome shotgun (WGS) entry which is preliminary data.</text>
</comment>
<name>A0AAD8P6E4_TARER</name>
<reference evidence="2" key="1">
    <citation type="journal article" date="2023" name="bioRxiv">
        <title>Improved chromosome-level genome assembly for marigold (Tagetes erecta).</title>
        <authorList>
            <person name="Jiang F."/>
            <person name="Yuan L."/>
            <person name="Wang S."/>
            <person name="Wang H."/>
            <person name="Xu D."/>
            <person name="Wang A."/>
            <person name="Fan W."/>
        </authorList>
    </citation>
    <scope>NUCLEOTIDE SEQUENCE</scope>
    <source>
        <strain evidence="2">WSJ</strain>
        <tissue evidence="2">Leaf</tissue>
    </source>
</reference>
<feature type="compositionally biased region" description="Polar residues" evidence="1">
    <location>
        <begin position="76"/>
        <end position="90"/>
    </location>
</feature>
<organism evidence="2 3">
    <name type="scientific">Tagetes erecta</name>
    <name type="common">African marigold</name>
    <dbReference type="NCBI Taxonomy" id="13708"/>
    <lineage>
        <taxon>Eukaryota</taxon>
        <taxon>Viridiplantae</taxon>
        <taxon>Streptophyta</taxon>
        <taxon>Embryophyta</taxon>
        <taxon>Tracheophyta</taxon>
        <taxon>Spermatophyta</taxon>
        <taxon>Magnoliopsida</taxon>
        <taxon>eudicotyledons</taxon>
        <taxon>Gunneridae</taxon>
        <taxon>Pentapetalae</taxon>
        <taxon>asterids</taxon>
        <taxon>campanulids</taxon>
        <taxon>Asterales</taxon>
        <taxon>Asteraceae</taxon>
        <taxon>Asteroideae</taxon>
        <taxon>Heliantheae alliance</taxon>
        <taxon>Tageteae</taxon>
        <taxon>Tagetes</taxon>
    </lineage>
</organism>
<sequence length="119" mass="13403">MIITYTTTVRFLYKLKTQQFTTRHPTTTSALRLPLPHHHWIPTKSSQPKPPPPSASLVATNHHNSLSSSSNHHHNTTIASQIKNSDQTTNHRQHIQKPAPEVVVRHEVVVASGNIQFLD</sequence>
<proteinExistence type="predicted"/>
<feature type="compositionally biased region" description="Low complexity" evidence="1">
    <location>
        <begin position="61"/>
        <end position="70"/>
    </location>
</feature>
<dbReference type="EMBL" id="JAUHHV010000001">
    <property type="protein sequence ID" value="KAK1435273.1"/>
    <property type="molecule type" value="Genomic_DNA"/>
</dbReference>
<evidence type="ECO:0000313" key="2">
    <source>
        <dbReference type="EMBL" id="KAK1435273.1"/>
    </source>
</evidence>
<keyword evidence="3" id="KW-1185">Reference proteome</keyword>
<evidence type="ECO:0000313" key="3">
    <source>
        <dbReference type="Proteomes" id="UP001229421"/>
    </source>
</evidence>
<dbReference type="Proteomes" id="UP001229421">
    <property type="component" value="Unassembled WGS sequence"/>
</dbReference>
<gene>
    <name evidence="2" type="ORF">QVD17_01034</name>
</gene>
<evidence type="ECO:0000256" key="1">
    <source>
        <dbReference type="SAM" id="MobiDB-lite"/>
    </source>
</evidence>
<dbReference type="AlphaFoldDB" id="A0AAD8P6E4"/>
<feature type="region of interest" description="Disordered" evidence="1">
    <location>
        <begin position="38"/>
        <end position="100"/>
    </location>
</feature>